<dbReference type="PaxDb" id="67767-A0A0J7LBI9"/>
<dbReference type="EMBL" id="LBMM01000028">
    <property type="protein sequence ID" value="KMR05277.1"/>
    <property type="molecule type" value="Genomic_DNA"/>
</dbReference>
<evidence type="ECO:0000313" key="2">
    <source>
        <dbReference type="Proteomes" id="UP000036403"/>
    </source>
</evidence>
<dbReference type="Proteomes" id="UP000036403">
    <property type="component" value="Unassembled WGS sequence"/>
</dbReference>
<keyword evidence="2" id="KW-1185">Reference proteome</keyword>
<proteinExistence type="predicted"/>
<reference evidence="1 2" key="1">
    <citation type="submission" date="2015-04" db="EMBL/GenBank/DDBJ databases">
        <title>Lasius niger genome sequencing.</title>
        <authorList>
            <person name="Konorov E.A."/>
            <person name="Nikitin M.A."/>
            <person name="Kirill M.V."/>
            <person name="Chang P."/>
        </authorList>
    </citation>
    <scope>NUCLEOTIDE SEQUENCE [LARGE SCALE GENOMIC DNA]</scope>
    <source>
        <tissue evidence="1">Whole</tissue>
    </source>
</reference>
<dbReference type="AlphaFoldDB" id="A0A0J7LBI9"/>
<gene>
    <name evidence="1" type="ORF">RF55_94</name>
</gene>
<name>A0A0J7LBI9_LASNI</name>
<accession>A0A0J7LBI9</accession>
<organism evidence="1 2">
    <name type="scientific">Lasius niger</name>
    <name type="common">Black garden ant</name>
    <dbReference type="NCBI Taxonomy" id="67767"/>
    <lineage>
        <taxon>Eukaryota</taxon>
        <taxon>Metazoa</taxon>
        <taxon>Ecdysozoa</taxon>
        <taxon>Arthropoda</taxon>
        <taxon>Hexapoda</taxon>
        <taxon>Insecta</taxon>
        <taxon>Pterygota</taxon>
        <taxon>Neoptera</taxon>
        <taxon>Endopterygota</taxon>
        <taxon>Hymenoptera</taxon>
        <taxon>Apocrita</taxon>
        <taxon>Aculeata</taxon>
        <taxon>Formicoidea</taxon>
        <taxon>Formicidae</taxon>
        <taxon>Formicinae</taxon>
        <taxon>Lasius</taxon>
        <taxon>Lasius</taxon>
    </lineage>
</organism>
<evidence type="ECO:0000313" key="1">
    <source>
        <dbReference type="EMBL" id="KMR05277.1"/>
    </source>
</evidence>
<sequence>METHGPGYTLGHTLGNMADLTLLSFCLALDKGVDHLARGFRKDYPEVGEWERARDTEGNPMGLRLCIL</sequence>
<comment type="caution">
    <text evidence="1">The sequence shown here is derived from an EMBL/GenBank/DDBJ whole genome shotgun (WGS) entry which is preliminary data.</text>
</comment>
<protein>
    <submittedName>
        <fullName evidence="1">Respiratory-chain nadh dehydrogenase domain 51 kDa subunit</fullName>
    </submittedName>
</protein>